<evidence type="ECO:0000313" key="2">
    <source>
        <dbReference type="Proteomes" id="UP001189429"/>
    </source>
</evidence>
<proteinExistence type="predicted"/>
<keyword evidence="2" id="KW-1185">Reference proteome</keyword>
<comment type="caution">
    <text evidence="1">The sequence shown here is derived from an EMBL/GenBank/DDBJ whole genome shotgun (WGS) entry which is preliminary data.</text>
</comment>
<accession>A0ABN9WVL8</accession>
<sequence>MASTHVPFFMDGRPTSRCVPGAADGQLLSWLGILSARDVLCPAATGRPAPVMVSHGEDAEFCKACRANGWSSFSMRGTEKFVGFGAHWVRREASRGSEGCLAALEPYKR</sequence>
<name>A0ABN9WVL8_9DINO</name>
<reference evidence="1" key="1">
    <citation type="submission" date="2023-10" db="EMBL/GenBank/DDBJ databases">
        <authorList>
            <person name="Chen Y."/>
            <person name="Shah S."/>
            <person name="Dougan E. K."/>
            <person name="Thang M."/>
            <person name="Chan C."/>
        </authorList>
    </citation>
    <scope>NUCLEOTIDE SEQUENCE [LARGE SCALE GENOMIC DNA]</scope>
</reference>
<gene>
    <name evidence="1" type="ORF">PCOR1329_LOCUS70995</name>
</gene>
<dbReference type="Proteomes" id="UP001189429">
    <property type="component" value="Unassembled WGS sequence"/>
</dbReference>
<organism evidence="1 2">
    <name type="scientific">Prorocentrum cordatum</name>
    <dbReference type="NCBI Taxonomy" id="2364126"/>
    <lineage>
        <taxon>Eukaryota</taxon>
        <taxon>Sar</taxon>
        <taxon>Alveolata</taxon>
        <taxon>Dinophyceae</taxon>
        <taxon>Prorocentrales</taxon>
        <taxon>Prorocentraceae</taxon>
        <taxon>Prorocentrum</taxon>
    </lineage>
</organism>
<evidence type="ECO:0000313" key="1">
    <source>
        <dbReference type="EMBL" id="CAK0890903.1"/>
    </source>
</evidence>
<feature type="non-terminal residue" evidence="1">
    <location>
        <position position="109"/>
    </location>
</feature>
<dbReference type="EMBL" id="CAUYUJ010019399">
    <property type="protein sequence ID" value="CAK0890903.1"/>
    <property type="molecule type" value="Genomic_DNA"/>
</dbReference>
<protein>
    <submittedName>
        <fullName evidence="1">Uncharacterized protein</fullName>
    </submittedName>
</protein>